<organism evidence="1">
    <name type="scientific">marine sediment metagenome</name>
    <dbReference type="NCBI Taxonomy" id="412755"/>
    <lineage>
        <taxon>unclassified sequences</taxon>
        <taxon>metagenomes</taxon>
        <taxon>ecological metagenomes</taxon>
    </lineage>
</organism>
<evidence type="ECO:0000313" key="1">
    <source>
        <dbReference type="EMBL" id="GAJ01450.1"/>
    </source>
</evidence>
<dbReference type="AlphaFoldDB" id="X1V8D0"/>
<accession>X1V8D0</accession>
<dbReference type="EMBL" id="BARW01020011">
    <property type="protein sequence ID" value="GAJ01450.1"/>
    <property type="molecule type" value="Genomic_DNA"/>
</dbReference>
<comment type="caution">
    <text evidence="1">The sequence shown here is derived from an EMBL/GenBank/DDBJ whole genome shotgun (WGS) entry which is preliminary data.</text>
</comment>
<sequence length="75" mass="8126">HAYKQASQLLASNNVGARQMHNDRVLATALKGPRTYACLQVIEQCNSSPSTKLLGQNSEQSNRLMGMIVPPCLGD</sequence>
<gene>
    <name evidence="1" type="ORF">S12H4_33883</name>
</gene>
<reference evidence="1" key="1">
    <citation type="journal article" date="2014" name="Front. Microbiol.">
        <title>High frequency of phylogenetically diverse reductive dehalogenase-homologous genes in deep subseafloor sedimentary metagenomes.</title>
        <authorList>
            <person name="Kawai M."/>
            <person name="Futagami T."/>
            <person name="Toyoda A."/>
            <person name="Takaki Y."/>
            <person name="Nishi S."/>
            <person name="Hori S."/>
            <person name="Arai W."/>
            <person name="Tsubouchi T."/>
            <person name="Morono Y."/>
            <person name="Uchiyama I."/>
            <person name="Ito T."/>
            <person name="Fujiyama A."/>
            <person name="Inagaki F."/>
            <person name="Takami H."/>
        </authorList>
    </citation>
    <scope>NUCLEOTIDE SEQUENCE</scope>
    <source>
        <strain evidence="1">Expedition CK06-06</strain>
    </source>
</reference>
<protein>
    <submittedName>
        <fullName evidence="1">Uncharacterized protein</fullName>
    </submittedName>
</protein>
<feature type="non-terminal residue" evidence="1">
    <location>
        <position position="1"/>
    </location>
</feature>
<name>X1V8D0_9ZZZZ</name>
<proteinExistence type="predicted"/>